<dbReference type="Gene3D" id="1.20.140.10">
    <property type="entry name" value="Butyryl-CoA Dehydrogenase, subunit A, domain 3"/>
    <property type="match status" value="1"/>
</dbReference>
<evidence type="ECO:0000313" key="9">
    <source>
        <dbReference type="Proteomes" id="UP000308005"/>
    </source>
</evidence>
<evidence type="ECO:0000256" key="6">
    <source>
        <dbReference type="SAM" id="MobiDB-lite"/>
    </source>
</evidence>
<evidence type="ECO:0000256" key="2">
    <source>
        <dbReference type="ARBA" id="ARBA00009347"/>
    </source>
</evidence>
<dbReference type="InterPro" id="IPR037069">
    <property type="entry name" value="AcylCoA_DH/ox_N_sf"/>
</dbReference>
<dbReference type="Gene3D" id="1.10.540.10">
    <property type="entry name" value="Acyl-CoA dehydrogenase/oxidase, N-terminal domain"/>
    <property type="match status" value="1"/>
</dbReference>
<dbReference type="Proteomes" id="UP000308005">
    <property type="component" value="Unassembled WGS sequence"/>
</dbReference>
<feature type="domain" description="Cytochrome b5 heme-binding" evidence="7">
    <location>
        <begin position="7"/>
        <end position="83"/>
    </location>
</feature>
<dbReference type="Pfam" id="PF00173">
    <property type="entry name" value="Cyt-b5"/>
    <property type="match status" value="1"/>
</dbReference>
<keyword evidence="5" id="KW-0560">Oxidoreductase</keyword>
<dbReference type="Pfam" id="PF00441">
    <property type="entry name" value="Acyl-CoA_dh_1"/>
    <property type="match status" value="1"/>
</dbReference>
<keyword evidence="4" id="KW-0274">FAD</keyword>
<dbReference type="InterPro" id="IPR050741">
    <property type="entry name" value="Acyl-CoA_dehydrogenase"/>
</dbReference>
<reference evidence="8 9" key="1">
    <citation type="submission" date="2018-10" db="EMBL/GenBank/DDBJ databases">
        <title>Fifty Aureobasidium pullulans genomes reveal a recombining polyextremotolerant generalist.</title>
        <authorList>
            <person name="Gostincar C."/>
            <person name="Turk M."/>
            <person name="Zajc J."/>
            <person name="Gunde-Cimerman N."/>
        </authorList>
    </citation>
    <scope>NUCLEOTIDE SEQUENCE [LARGE SCALE GENOMIC DNA]</scope>
    <source>
        <strain evidence="8 9">EXF-3863</strain>
    </source>
</reference>
<dbReference type="InterPro" id="IPR036400">
    <property type="entry name" value="Cyt_B5-like_heme/steroid_sf"/>
</dbReference>
<dbReference type="InterPro" id="IPR001199">
    <property type="entry name" value="Cyt_B5-like_heme/steroid-bd"/>
</dbReference>
<dbReference type="GO" id="GO:0033539">
    <property type="term" value="P:fatty acid beta-oxidation using acyl-CoA dehydrogenase"/>
    <property type="evidence" value="ECO:0007669"/>
    <property type="project" value="TreeGrafter"/>
</dbReference>
<dbReference type="GO" id="GO:0003995">
    <property type="term" value="F:acyl-CoA dehydrogenase activity"/>
    <property type="evidence" value="ECO:0007669"/>
    <property type="project" value="TreeGrafter"/>
</dbReference>
<feature type="region of interest" description="Disordered" evidence="6">
    <location>
        <begin position="81"/>
        <end position="102"/>
    </location>
</feature>
<dbReference type="Pfam" id="PF02771">
    <property type="entry name" value="Acyl-CoA_dh_N"/>
    <property type="match status" value="1"/>
</dbReference>
<dbReference type="InterPro" id="IPR009075">
    <property type="entry name" value="AcylCo_DH/oxidase_C"/>
</dbReference>
<dbReference type="InterPro" id="IPR013786">
    <property type="entry name" value="AcylCoA_DH/ox_N"/>
</dbReference>
<dbReference type="InterPro" id="IPR036250">
    <property type="entry name" value="AcylCo_DH-like_C"/>
</dbReference>
<dbReference type="Gene3D" id="2.40.110.10">
    <property type="entry name" value="Butyryl-CoA Dehydrogenase, subunit A, domain 2"/>
    <property type="match status" value="1"/>
</dbReference>
<evidence type="ECO:0000313" key="8">
    <source>
        <dbReference type="EMBL" id="THZ11926.1"/>
    </source>
</evidence>
<dbReference type="SUPFAM" id="SSF55856">
    <property type="entry name" value="Cytochrome b5-like heme/steroid binding domain"/>
    <property type="match status" value="1"/>
</dbReference>
<evidence type="ECO:0000259" key="7">
    <source>
        <dbReference type="PROSITE" id="PS50255"/>
    </source>
</evidence>
<keyword evidence="3" id="KW-0285">Flavoprotein</keyword>
<comment type="caution">
    <text evidence="8">The sequence shown here is derived from an EMBL/GenBank/DDBJ whole genome shotgun (WGS) entry which is preliminary data.</text>
</comment>
<dbReference type="SMART" id="SM01117">
    <property type="entry name" value="Cyt-b5"/>
    <property type="match status" value="1"/>
</dbReference>
<dbReference type="Gene3D" id="3.10.120.10">
    <property type="entry name" value="Cytochrome b5-like heme/steroid binding domain"/>
    <property type="match status" value="1"/>
</dbReference>
<dbReference type="InterPro" id="IPR006091">
    <property type="entry name" value="Acyl-CoA_Oxase/DH_mid-dom"/>
</dbReference>
<evidence type="ECO:0000256" key="5">
    <source>
        <dbReference type="ARBA" id="ARBA00023002"/>
    </source>
</evidence>
<dbReference type="EMBL" id="QZBM01000655">
    <property type="protein sequence ID" value="THZ11926.1"/>
    <property type="molecule type" value="Genomic_DNA"/>
</dbReference>
<evidence type="ECO:0000256" key="1">
    <source>
        <dbReference type="ARBA" id="ARBA00001974"/>
    </source>
</evidence>
<dbReference type="PROSITE" id="PS50255">
    <property type="entry name" value="CYTOCHROME_B5_2"/>
    <property type="match status" value="1"/>
</dbReference>
<name>A0A4S9SM96_AURPU</name>
<sequence length="560" mass="62821">MHEYNMSSTFSKEDVQSHNKADNLWIIVDEDVYDLTKFQEEHPGGKKILQRVAGKDASKQFWKYHNEGILKKYQKQLQVGSLDSKKAAAPPTPPTTPPPAAKKEMEIVKPEAESGTVAPEPGADAKEMAEALDQFGDMIPGGDPNWYQSYHSPYFNQSHADLRAEVREWMENEIMPNITEWDEARKVPDSVYKAMGERGYLAGLMGVHYPKDLTDKRVKCVAPEKWDLFHEMLITDEISRAGSGGFVWNLIGGFGIGAPPVLKYGKKELVQRIMPEILSGDKRICLAITEPDAGSDVANLTCEAKLSEDGKHYIVNGEKKWITNGIWSDYFTTAVRTGGEGMNGVSVLLIERSFGGVSTRKMDCQGVWSSGTTYVTFEDVKVPVGNLVGKENQGFKVLMTNFNHERIGIIIQCLRFSRVCYEESMKYAHKRRTFGKKLIEHPVIRLKLAHMFRQIEASYSWMENLIYQCQQMNEVEAMLKLGGAIAGLKAQATTTFEFCAREASQIFGGLSYSRGGQGAKVERLYRDVRAYAIPGGSEEIMLDLSIRQSLRVHKALGMKL</sequence>
<accession>A0A4S9SM96</accession>
<dbReference type="PRINTS" id="PR00363">
    <property type="entry name" value="CYTOCHROMEB5"/>
</dbReference>
<dbReference type="SUPFAM" id="SSF56645">
    <property type="entry name" value="Acyl-CoA dehydrogenase NM domain-like"/>
    <property type="match status" value="1"/>
</dbReference>
<dbReference type="GO" id="GO:0050660">
    <property type="term" value="F:flavin adenine dinucleotide binding"/>
    <property type="evidence" value="ECO:0007669"/>
    <property type="project" value="InterPro"/>
</dbReference>
<comment type="cofactor">
    <cofactor evidence="1">
        <name>FAD</name>
        <dbReference type="ChEBI" id="CHEBI:57692"/>
    </cofactor>
</comment>
<dbReference type="InterPro" id="IPR046373">
    <property type="entry name" value="Acyl-CoA_Oxase/DH_mid-dom_sf"/>
</dbReference>
<comment type="similarity">
    <text evidence="2">Belongs to the acyl-CoA dehydrogenase family.</text>
</comment>
<dbReference type="PANTHER" id="PTHR48083:SF28">
    <property type="entry name" value="ACYL-COA DEHYDROGENASE FAMILY PROTEIN (AFU_ORTHOLOGUE AFUA_6G10880)-RELATED"/>
    <property type="match status" value="1"/>
</dbReference>
<gene>
    <name evidence="8" type="ORF">D6C91_08885</name>
</gene>
<proteinExistence type="inferred from homology"/>
<feature type="compositionally biased region" description="Pro residues" evidence="6">
    <location>
        <begin position="90"/>
        <end position="100"/>
    </location>
</feature>
<dbReference type="AlphaFoldDB" id="A0A4S9SM96"/>
<evidence type="ECO:0000256" key="3">
    <source>
        <dbReference type="ARBA" id="ARBA00022630"/>
    </source>
</evidence>
<organism evidence="8 9">
    <name type="scientific">Aureobasidium pullulans</name>
    <name type="common">Black yeast</name>
    <name type="synonym">Pullularia pullulans</name>
    <dbReference type="NCBI Taxonomy" id="5580"/>
    <lineage>
        <taxon>Eukaryota</taxon>
        <taxon>Fungi</taxon>
        <taxon>Dikarya</taxon>
        <taxon>Ascomycota</taxon>
        <taxon>Pezizomycotina</taxon>
        <taxon>Dothideomycetes</taxon>
        <taxon>Dothideomycetidae</taxon>
        <taxon>Dothideales</taxon>
        <taxon>Saccotheciaceae</taxon>
        <taxon>Aureobasidium</taxon>
    </lineage>
</organism>
<dbReference type="SUPFAM" id="SSF47203">
    <property type="entry name" value="Acyl-CoA dehydrogenase C-terminal domain-like"/>
    <property type="match status" value="1"/>
</dbReference>
<protein>
    <submittedName>
        <fullName evidence="8">Acyl-CoA dehydrogenase NM domain-like protein</fullName>
    </submittedName>
</protein>
<dbReference type="InterPro" id="IPR009100">
    <property type="entry name" value="AcylCoA_DH/oxidase_NM_dom_sf"/>
</dbReference>
<dbReference type="Pfam" id="PF02770">
    <property type="entry name" value="Acyl-CoA_dh_M"/>
    <property type="match status" value="1"/>
</dbReference>
<dbReference type="GO" id="GO:0005737">
    <property type="term" value="C:cytoplasm"/>
    <property type="evidence" value="ECO:0007669"/>
    <property type="project" value="TreeGrafter"/>
</dbReference>
<evidence type="ECO:0000256" key="4">
    <source>
        <dbReference type="ARBA" id="ARBA00022827"/>
    </source>
</evidence>
<dbReference type="PANTHER" id="PTHR48083">
    <property type="entry name" value="MEDIUM-CHAIN SPECIFIC ACYL-COA DEHYDROGENASE, MITOCHONDRIAL-RELATED"/>
    <property type="match status" value="1"/>
</dbReference>